<dbReference type="Pfam" id="PF07167">
    <property type="entry name" value="PhaC_N"/>
    <property type="match status" value="1"/>
</dbReference>
<accession>A0A4R2MJW7</accession>
<evidence type="ECO:0000259" key="3">
    <source>
        <dbReference type="Pfam" id="PF07167"/>
    </source>
</evidence>
<dbReference type="AlphaFoldDB" id="A0A4R2MJW7"/>
<dbReference type="PANTHER" id="PTHR36837">
    <property type="entry name" value="POLY(3-HYDROXYALKANOATE) POLYMERASE SUBUNIT PHAC"/>
    <property type="match status" value="1"/>
</dbReference>
<reference evidence="5 6" key="1">
    <citation type="submission" date="2019-03" db="EMBL/GenBank/DDBJ databases">
        <title>Genomic Encyclopedia of Type Strains, Phase IV (KMG-IV): sequencing the most valuable type-strain genomes for metagenomic binning, comparative biology and taxonomic classification.</title>
        <authorList>
            <person name="Goeker M."/>
        </authorList>
    </citation>
    <scope>NUCLEOTIDE SEQUENCE [LARGE SCALE GENOMIC DNA]</scope>
    <source>
        <strain evidence="5 6">DSM 1709</strain>
    </source>
</reference>
<dbReference type="GO" id="GO:0016746">
    <property type="term" value="F:acyltransferase activity"/>
    <property type="evidence" value="ECO:0007669"/>
    <property type="project" value="UniProtKB-KW"/>
</dbReference>
<evidence type="ECO:0000256" key="2">
    <source>
        <dbReference type="ARBA" id="ARBA00023315"/>
    </source>
</evidence>
<sequence>MHNPNVAAAVLADPALDPALAAARRLDSHFHAAVAPAFSGLSPISLALAWQDWALHLATQPATALALVARAQQSWLQAWGEMLGHAEPGNGDARFAAPAWKQWPWAPAVHGWHAAERWWQDATDLRGVDPHHREVVRFFARQWLDMLAPSNAGLANPEVLQRTAERGGANLVDGTLHALDDWRRQHGLEPLRTPERRYEPGVDVAVTPGQVVWRNHLVELIQYLPLTASVQAEPVFIVPSWIMKYYILDLSPHNSFVKWLVEQGHTVFILSWRNPDESDALLAMQDYLELGIFDPLAQIARMIPGQRVHACGYCLGGTLLSLAAAALARPGRIARAELLPELASVSLLAAETDFTEPGEMGVLIDESQVTLLEDMMAERGFLTGAQMAGSFAYLHSRDQVWSRRLREFWLGEPDSPNDLMAWNADLTRMPAAMHSEYLRRCYLRNEIAEGRFPVEGRAVSLSDIAAPMFVVGTEKDHVSPWKSVYKIHRLADTTITFVLTSGGHNAGIVSEPGHANRRYRMATREVDGAWVDPQAWAEQATRHEGSWWTAWHEWLLAQGSGDTAKARTPARADVVCAAPGTYVHQCWAD</sequence>
<keyword evidence="1" id="KW-0808">Transferase</keyword>
<dbReference type="InterPro" id="IPR051321">
    <property type="entry name" value="PHA/PHB_synthase"/>
</dbReference>
<organism evidence="5 6">
    <name type="scientific">Rubrivivax gelatinosus</name>
    <name type="common">Rhodocyclus gelatinosus</name>
    <name type="synonym">Rhodopseudomonas gelatinosa</name>
    <dbReference type="NCBI Taxonomy" id="28068"/>
    <lineage>
        <taxon>Bacteria</taxon>
        <taxon>Pseudomonadati</taxon>
        <taxon>Pseudomonadota</taxon>
        <taxon>Betaproteobacteria</taxon>
        <taxon>Burkholderiales</taxon>
        <taxon>Sphaerotilaceae</taxon>
        <taxon>Rubrivivax</taxon>
    </lineage>
</organism>
<dbReference type="Proteomes" id="UP000295106">
    <property type="component" value="Unassembled WGS sequence"/>
</dbReference>
<proteinExistence type="predicted"/>
<dbReference type="InterPro" id="IPR029058">
    <property type="entry name" value="AB_hydrolase_fold"/>
</dbReference>
<evidence type="ECO:0000313" key="6">
    <source>
        <dbReference type="Proteomes" id="UP000295106"/>
    </source>
</evidence>
<name>A0A4R2MJW7_RUBGE</name>
<comment type="caution">
    <text evidence="5">The sequence shown here is derived from an EMBL/GenBank/DDBJ whole genome shotgun (WGS) entry which is preliminary data.</text>
</comment>
<evidence type="ECO:0000259" key="4">
    <source>
        <dbReference type="Pfam" id="PF12551"/>
    </source>
</evidence>
<dbReference type="Pfam" id="PF12551">
    <property type="entry name" value="PHBC_N"/>
    <property type="match status" value="1"/>
</dbReference>
<gene>
    <name evidence="5" type="ORF">EV684_101517</name>
</gene>
<feature type="domain" description="Poly-beta-hydroxybutyrate polymerase N-terminal" evidence="4">
    <location>
        <begin position="22"/>
        <end position="61"/>
    </location>
</feature>
<feature type="domain" description="Poly-beta-hydroxybutyrate polymerase N-terminal" evidence="3">
    <location>
        <begin position="92"/>
        <end position="260"/>
    </location>
</feature>
<dbReference type="EMBL" id="SLXD01000001">
    <property type="protein sequence ID" value="TCP05645.1"/>
    <property type="molecule type" value="Genomic_DNA"/>
</dbReference>
<dbReference type="InterPro" id="IPR010941">
    <property type="entry name" value="PhaC_N"/>
</dbReference>
<dbReference type="GO" id="GO:0042619">
    <property type="term" value="P:poly-hydroxybutyrate biosynthetic process"/>
    <property type="evidence" value="ECO:0007669"/>
    <property type="project" value="InterPro"/>
</dbReference>
<dbReference type="Gene3D" id="3.40.50.1820">
    <property type="entry name" value="alpha/beta hydrolase"/>
    <property type="match status" value="1"/>
</dbReference>
<evidence type="ECO:0000256" key="1">
    <source>
        <dbReference type="ARBA" id="ARBA00022679"/>
    </source>
</evidence>
<dbReference type="SUPFAM" id="SSF53474">
    <property type="entry name" value="alpha/beta-Hydrolases"/>
    <property type="match status" value="1"/>
</dbReference>
<dbReference type="InterPro" id="IPR022211">
    <property type="entry name" value="PHBC_N"/>
</dbReference>
<protein>
    <submittedName>
        <fullName evidence="5">Polyhydroxyalkanoate synthase</fullName>
    </submittedName>
</protein>
<dbReference type="PANTHER" id="PTHR36837:SF5">
    <property type="entry name" value="POLY-3-HYDROXYBUTYRATE SYNTHASE"/>
    <property type="match status" value="1"/>
</dbReference>
<dbReference type="OrthoDB" id="7208816at2"/>
<dbReference type="RefSeq" id="WP_132644631.1">
    <property type="nucleotide sequence ID" value="NZ_NRRI01000002.1"/>
</dbReference>
<keyword evidence="2" id="KW-0012">Acyltransferase</keyword>
<evidence type="ECO:0000313" key="5">
    <source>
        <dbReference type="EMBL" id="TCP05645.1"/>
    </source>
</evidence>